<dbReference type="AlphaFoldDB" id="A0A0N4XK93"/>
<gene>
    <name evidence="1" type="ORF">NBR_LOCUS2946</name>
</gene>
<dbReference type="EMBL" id="UYSL01003891">
    <property type="protein sequence ID" value="VDL66535.1"/>
    <property type="molecule type" value="Genomic_DNA"/>
</dbReference>
<dbReference type="SUPFAM" id="SSF57756">
    <property type="entry name" value="Retrovirus zinc finger-like domains"/>
    <property type="match status" value="1"/>
</dbReference>
<protein>
    <submittedName>
        <fullName evidence="3">CCHC-type domain-containing protein</fullName>
    </submittedName>
</protein>
<name>A0A0N4XK93_NIPBR</name>
<proteinExistence type="predicted"/>
<accession>A0A0N4XK93</accession>
<dbReference type="STRING" id="27835.A0A0N4XK93"/>
<reference evidence="3" key="1">
    <citation type="submission" date="2017-02" db="UniProtKB">
        <authorList>
            <consortium name="WormBaseParasite"/>
        </authorList>
    </citation>
    <scope>IDENTIFICATION</scope>
</reference>
<dbReference type="Proteomes" id="UP000271162">
    <property type="component" value="Unassembled WGS sequence"/>
</dbReference>
<dbReference type="InterPro" id="IPR036875">
    <property type="entry name" value="Znf_CCHC_sf"/>
</dbReference>
<sequence>MSSLNIAFVSGVDLDSGSSAYDMEQFVDIVKAAGARNETATVHDIPLKNLTPENVEIDDNQVYSRRTMNRIRVYNPTRIPRDVFETLQRFRLAARKFAERDLEADKMDHFRCEVYRHRTKREKMRAKIACKFKEAAVEMICFEDFFVKLKDFDERDLEKKIGELDADRFVYSFDDANNFNNGYKPYMVCASCESTGHWADVCPLMKIPPVEAISHEKADYEWSELAEIVWRNFENSRITSERVDAVGEFVEKMRSHLHQSLNTAIRLNVCISFR</sequence>
<dbReference type="GO" id="GO:0003676">
    <property type="term" value="F:nucleic acid binding"/>
    <property type="evidence" value="ECO:0007669"/>
    <property type="project" value="InterPro"/>
</dbReference>
<organism evidence="3">
    <name type="scientific">Nippostrongylus brasiliensis</name>
    <name type="common">Rat hookworm</name>
    <dbReference type="NCBI Taxonomy" id="27835"/>
    <lineage>
        <taxon>Eukaryota</taxon>
        <taxon>Metazoa</taxon>
        <taxon>Ecdysozoa</taxon>
        <taxon>Nematoda</taxon>
        <taxon>Chromadorea</taxon>
        <taxon>Rhabditida</taxon>
        <taxon>Rhabditina</taxon>
        <taxon>Rhabditomorpha</taxon>
        <taxon>Strongyloidea</taxon>
        <taxon>Heligmosomidae</taxon>
        <taxon>Nippostrongylus</taxon>
    </lineage>
</organism>
<evidence type="ECO:0000313" key="3">
    <source>
        <dbReference type="WBParaSite" id="NBR_0000294501-mRNA-1"/>
    </source>
</evidence>
<evidence type="ECO:0000313" key="1">
    <source>
        <dbReference type="EMBL" id="VDL66535.1"/>
    </source>
</evidence>
<dbReference type="GO" id="GO:0008270">
    <property type="term" value="F:zinc ion binding"/>
    <property type="evidence" value="ECO:0007669"/>
    <property type="project" value="InterPro"/>
</dbReference>
<keyword evidence="2" id="KW-1185">Reference proteome</keyword>
<dbReference type="WBParaSite" id="NBR_0000294501-mRNA-1">
    <property type="protein sequence ID" value="NBR_0000294501-mRNA-1"/>
    <property type="gene ID" value="NBR_0000294501"/>
</dbReference>
<evidence type="ECO:0000313" key="2">
    <source>
        <dbReference type="Proteomes" id="UP000271162"/>
    </source>
</evidence>
<reference evidence="1 2" key="2">
    <citation type="submission" date="2018-11" db="EMBL/GenBank/DDBJ databases">
        <authorList>
            <consortium name="Pathogen Informatics"/>
        </authorList>
    </citation>
    <scope>NUCLEOTIDE SEQUENCE [LARGE SCALE GENOMIC DNA]</scope>
</reference>